<dbReference type="SUPFAM" id="SSF56399">
    <property type="entry name" value="ADP-ribosylation"/>
    <property type="match status" value="1"/>
</dbReference>
<protein>
    <submittedName>
        <fullName evidence="1">Uncharacterized protein</fullName>
    </submittedName>
</protein>
<sequence>MEAHSVVYISFPEDGQQSPSFLRSQGGIDQNEPTAQDSRGLEWWFNSILPLYADWTVAAYGSHDGQPTGANDRRWVYRIAGAPHLVLEFPTTLPAGERDYAAISGVFWSQVQAWARTAGDGQTAELVWHDNPDYDSRWEDFGVNGVQESLSCAVPGRDRDFDANACRQQVRQFMNELLSPQNTLLDAGRLQTLRELYDWNPETEPDRDFPLIRQRQPDSLVTVALRQINWAAVPIPAELQLSLAAGLVTASECAAAVRAISQAYRKGSKRRRATQNNPPSCNELVTKIKETPELNKVHNKPPPCQKIKDLEFGLALSSDYWSGSFDRVGAALDGPAGKVNIPLADAPSLGFNTSWIRIDLKSAFGQDTIDIKGLSRINLTAQGIFANSWLPYKNDQFQVQDIKLRAKCVEDGFKVNDDRFVALNAWYGHSKNGFFLSPFNTETVASLDIAPGDWHMTPPCSKIKSLDYKFSLGNGWVAGTSDSISFALGVSKRIVIGNNFYRETTTPGSVNLREAFGSNHVDIRNVNKLEMFDAGSDKWQFQGIAFEAACAEGNGRMTMERYGKVDAWINPSGTQDSLWKGEIGIEDWQEVA</sequence>
<comment type="caution">
    <text evidence="1">The sequence shown here is derived from an EMBL/GenBank/DDBJ whole genome shotgun (WGS) entry which is preliminary data.</text>
</comment>
<keyword evidence="2" id="KW-1185">Reference proteome</keyword>
<dbReference type="AlphaFoldDB" id="A0A2C5Y8U9"/>
<name>A0A2C5Y8U9_9HYPO</name>
<dbReference type="Gene3D" id="3.90.210.10">
    <property type="entry name" value="Heat-Labile Enterotoxin, subunit A"/>
    <property type="match status" value="1"/>
</dbReference>
<evidence type="ECO:0000313" key="1">
    <source>
        <dbReference type="EMBL" id="PHH63860.1"/>
    </source>
</evidence>
<organism evidence="1 2">
    <name type="scientific">Ophiocordyceps australis</name>
    <dbReference type="NCBI Taxonomy" id="1399860"/>
    <lineage>
        <taxon>Eukaryota</taxon>
        <taxon>Fungi</taxon>
        <taxon>Dikarya</taxon>
        <taxon>Ascomycota</taxon>
        <taxon>Pezizomycotina</taxon>
        <taxon>Sordariomycetes</taxon>
        <taxon>Hypocreomycetidae</taxon>
        <taxon>Hypocreales</taxon>
        <taxon>Ophiocordycipitaceae</taxon>
        <taxon>Ophiocordyceps</taxon>
    </lineage>
</organism>
<proteinExistence type="predicted"/>
<accession>A0A2C5Y8U9</accession>
<dbReference type="EMBL" id="NJET01000041">
    <property type="protein sequence ID" value="PHH63860.1"/>
    <property type="molecule type" value="Genomic_DNA"/>
</dbReference>
<dbReference type="STRING" id="1399860.A0A2C5Y8U9"/>
<dbReference type="Proteomes" id="UP000226192">
    <property type="component" value="Unassembled WGS sequence"/>
</dbReference>
<evidence type="ECO:0000313" key="2">
    <source>
        <dbReference type="Proteomes" id="UP000226192"/>
    </source>
</evidence>
<reference evidence="1 2" key="1">
    <citation type="submission" date="2017-06" db="EMBL/GenBank/DDBJ databases">
        <title>Ant-infecting Ophiocordyceps genomes reveal a high diversity of potential behavioral manipulation genes and a possible major role for enterotoxins.</title>
        <authorList>
            <person name="De Bekker C."/>
            <person name="Evans H.C."/>
            <person name="Brachmann A."/>
            <person name="Hughes D.P."/>
        </authorList>
    </citation>
    <scope>NUCLEOTIDE SEQUENCE [LARGE SCALE GENOMIC DNA]</scope>
    <source>
        <strain evidence="1 2">Map64</strain>
    </source>
</reference>
<gene>
    <name evidence="1" type="ORF">CDD81_5417</name>
</gene>
<dbReference type="OrthoDB" id="4924915at2759"/>